<organism evidence="3 4">
    <name type="scientific">Saccharothrix lopnurensis</name>
    <dbReference type="NCBI Taxonomy" id="1670621"/>
    <lineage>
        <taxon>Bacteria</taxon>
        <taxon>Bacillati</taxon>
        <taxon>Actinomycetota</taxon>
        <taxon>Actinomycetes</taxon>
        <taxon>Pseudonocardiales</taxon>
        <taxon>Pseudonocardiaceae</taxon>
        <taxon>Saccharothrix</taxon>
    </lineage>
</organism>
<proteinExistence type="predicted"/>
<accession>A0ABW1PET3</accession>
<dbReference type="InterPro" id="IPR012349">
    <property type="entry name" value="Split_barrel_FMN-bd"/>
</dbReference>
<sequence>MTAVEVVDADAFRRAMAQLPTFVTVITTRSPDGPVGCTVNAVVSLSLEPSSVVVSLRTGGRTLEHLRATGAFAVNALAWEQRELCRRFASGDPARRFDGVRHVLRDGVPVLPGAVAVVGCVLEDALEVHDHTLVVGRVVWSTSGEQPALVLRAGEHHRC</sequence>
<dbReference type="InterPro" id="IPR050268">
    <property type="entry name" value="NADH-dep_flavin_reductase"/>
</dbReference>
<gene>
    <name evidence="3" type="ORF">ACFP3R_32425</name>
</gene>
<name>A0ABW1PET3_9PSEU</name>
<evidence type="ECO:0000259" key="2">
    <source>
        <dbReference type="SMART" id="SM00903"/>
    </source>
</evidence>
<reference evidence="4" key="1">
    <citation type="journal article" date="2019" name="Int. J. Syst. Evol. Microbiol.">
        <title>The Global Catalogue of Microorganisms (GCM) 10K type strain sequencing project: providing services to taxonomists for standard genome sequencing and annotation.</title>
        <authorList>
            <consortium name="The Broad Institute Genomics Platform"/>
            <consortium name="The Broad Institute Genome Sequencing Center for Infectious Disease"/>
            <person name="Wu L."/>
            <person name="Ma J."/>
        </authorList>
    </citation>
    <scope>NUCLEOTIDE SEQUENCE [LARGE SCALE GENOMIC DNA]</scope>
    <source>
        <strain evidence="4">CGMCC 4.7246</strain>
    </source>
</reference>
<comment type="caution">
    <text evidence="3">The sequence shown here is derived from an EMBL/GenBank/DDBJ whole genome shotgun (WGS) entry which is preliminary data.</text>
</comment>
<dbReference type="GO" id="GO:0016491">
    <property type="term" value="F:oxidoreductase activity"/>
    <property type="evidence" value="ECO:0007669"/>
    <property type="project" value="UniProtKB-KW"/>
</dbReference>
<dbReference type="PANTHER" id="PTHR30466:SF1">
    <property type="entry name" value="FMN REDUCTASE (NADH) RUTF"/>
    <property type="match status" value="1"/>
</dbReference>
<feature type="domain" description="Flavin reductase like" evidence="2">
    <location>
        <begin position="16"/>
        <end position="158"/>
    </location>
</feature>
<dbReference type="RefSeq" id="WP_380641738.1">
    <property type="nucleotide sequence ID" value="NZ_JBHSQO010000053.1"/>
</dbReference>
<dbReference type="Pfam" id="PF01613">
    <property type="entry name" value="Flavin_Reduct"/>
    <property type="match status" value="1"/>
</dbReference>
<dbReference type="Gene3D" id="2.30.110.10">
    <property type="entry name" value="Electron Transport, Fmn-binding Protein, Chain A"/>
    <property type="match status" value="1"/>
</dbReference>
<evidence type="ECO:0000256" key="1">
    <source>
        <dbReference type="ARBA" id="ARBA00023002"/>
    </source>
</evidence>
<dbReference type="EMBL" id="JBHSQO010000053">
    <property type="protein sequence ID" value="MFC6093998.1"/>
    <property type="molecule type" value="Genomic_DNA"/>
</dbReference>
<evidence type="ECO:0000313" key="4">
    <source>
        <dbReference type="Proteomes" id="UP001596220"/>
    </source>
</evidence>
<dbReference type="SUPFAM" id="SSF50475">
    <property type="entry name" value="FMN-binding split barrel"/>
    <property type="match status" value="1"/>
</dbReference>
<dbReference type="SMART" id="SM00903">
    <property type="entry name" value="Flavin_Reduct"/>
    <property type="match status" value="1"/>
</dbReference>
<keyword evidence="1 3" id="KW-0560">Oxidoreductase</keyword>
<dbReference type="PANTHER" id="PTHR30466">
    <property type="entry name" value="FLAVIN REDUCTASE"/>
    <property type="match status" value="1"/>
</dbReference>
<dbReference type="Proteomes" id="UP001596220">
    <property type="component" value="Unassembled WGS sequence"/>
</dbReference>
<evidence type="ECO:0000313" key="3">
    <source>
        <dbReference type="EMBL" id="MFC6093998.1"/>
    </source>
</evidence>
<protein>
    <submittedName>
        <fullName evidence="3">Flavin reductase family protein</fullName>
        <ecNumber evidence="3">1.5.1.-</ecNumber>
    </submittedName>
</protein>
<dbReference type="EC" id="1.5.1.-" evidence="3"/>
<keyword evidence="4" id="KW-1185">Reference proteome</keyword>
<dbReference type="InterPro" id="IPR002563">
    <property type="entry name" value="Flavin_Rdtase-like_dom"/>
</dbReference>